<evidence type="ECO:0000313" key="5">
    <source>
        <dbReference type="Proteomes" id="UP000245207"/>
    </source>
</evidence>
<protein>
    <recommendedName>
        <fullName evidence="2">ACT domain-containing protein ACR</fullName>
    </recommendedName>
    <alternativeName>
        <fullName evidence="2">Protein ACT DOMAIN REPEATS</fullName>
    </alternativeName>
</protein>
<evidence type="ECO:0000256" key="1">
    <source>
        <dbReference type="ARBA" id="ARBA00022737"/>
    </source>
</evidence>
<dbReference type="PANTHER" id="PTHR31096">
    <property type="entry name" value="ACT DOMAIN-CONTAINING PROTEIN ACR4-RELATED"/>
    <property type="match status" value="1"/>
</dbReference>
<dbReference type="Pfam" id="PF24914">
    <property type="entry name" value="ACR10_N"/>
    <property type="match status" value="1"/>
</dbReference>
<dbReference type="PANTHER" id="PTHR31096:SF14">
    <property type="entry name" value="ACT DOMAIN-CONTAINING PROTEIN ACR"/>
    <property type="match status" value="1"/>
</dbReference>
<evidence type="ECO:0000259" key="3">
    <source>
        <dbReference type="PROSITE" id="PS51671"/>
    </source>
</evidence>
<name>A0A2U1M9V7_ARTAN</name>
<dbReference type="PROSITE" id="PS51671">
    <property type="entry name" value="ACT"/>
    <property type="match status" value="1"/>
</dbReference>
<keyword evidence="1 2" id="KW-0677">Repeat</keyword>
<feature type="domain" description="ACT" evidence="3">
    <location>
        <begin position="141"/>
        <end position="190"/>
    </location>
</feature>
<keyword evidence="5" id="KW-1185">Reference proteome</keyword>
<accession>A0A2U1M9V7</accession>
<dbReference type="InterPro" id="IPR056816">
    <property type="entry name" value="ACR2/9/10_N"/>
</dbReference>
<proteinExistence type="predicted"/>
<dbReference type="Proteomes" id="UP000245207">
    <property type="component" value="Unassembled WGS sequence"/>
</dbReference>
<comment type="function">
    <text evidence="2">Binds amino acids.</text>
</comment>
<dbReference type="InterPro" id="IPR045865">
    <property type="entry name" value="ACT-like_dom_sf"/>
</dbReference>
<dbReference type="OrthoDB" id="2019824at2759"/>
<gene>
    <name evidence="4" type="ORF">CTI12_AA403510</name>
</gene>
<dbReference type="InterPro" id="IPR040217">
    <property type="entry name" value="ACR1-12"/>
</dbReference>
<dbReference type="GO" id="GO:0016597">
    <property type="term" value="F:amino acid binding"/>
    <property type="evidence" value="ECO:0007669"/>
    <property type="project" value="UniProtKB-UniRule"/>
</dbReference>
<comment type="caution">
    <text evidence="4">The sequence shown here is derived from an EMBL/GenBank/DDBJ whole genome shotgun (WGS) entry which is preliminary data.</text>
</comment>
<dbReference type="InterPro" id="IPR002912">
    <property type="entry name" value="ACT_dom"/>
</dbReference>
<dbReference type="EMBL" id="PKPP01006003">
    <property type="protein sequence ID" value="PWA58050.1"/>
    <property type="molecule type" value="Genomic_DNA"/>
</dbReference>
<evidence type="ECO:0000313" key="4">
    <source>
        <dbReference type="EMBL" id="PWA58050.1"/>
    </source>
</evidence>
<reference evidence="4 5" key="1">
    <citation type="journal article" date="2018" name="Mol. Plant">
        <title>The genome of Artemisia annua provides insight into the evolution of Asteraceae family and artemisinin biosynthesis.</title>
        <authorList>
            <person name="Shen Q."/>
            <person name="Zhang L."/>
            <person name="Liao Z."/>
            <person name="Wang S."/>
            <person name="Yan T."/>
            <person name="Shi P."/>
            <person name="Liu M."/>
            <person name="Fu X."/>
            <person name="Pan Q."/>
            <person name="Wang Y."/>
            <person name="Lv Z."/>
            <person name="Lu X."/>
            <person name="Zhang F."/>
            <person name="Jiang W."/>
            <person name="Ma Y."/>
            <person name="Chen M."/>
            <person name="Hao X."/>
            <person name="Li L."/>
            <person name="Tang Y."/>
            <person name="Lv G."/>
            <person name="Zhou Y."/>
            <person name="Sun X."/>
            <person name="Brodelius P.E."/>
            <person name="Rose J.K.C."/>
            <person name="Tang K."/>
        </authorList>
    </citation>
    <scope>NUCLEOTIDE SEQUENCE [LARGE SCALE GENOMIC DNA]</scope>
    <source>
        <strain evidence="5">cv. Huhao1</strain>
        <tissue evidence="4">Leaf</tissue>
    </source>
</reference>
<dbReference type="STRING" id="35608.A0A2U1M9V7"/>
<sequence>MAKYFGKKEGGLERGNSGCWSFQAAGAVPDIGVPSDDAVVIQKGKKQGEPFVITVNCPDKAGLGCDVCWIILDFGLYIVKGDFTTDGIWCYIVIWVFPYSTSPTVRWSNVKERLLAVCPAFSVSAFLNETPPKPAPSQVFLLTFCSTDRKGLLHDVTRVLCELELMIQRVKVTTTPDGRVMDLFFITDNL</sequence>
<organism evidence="4 5">
    <name type="scientific">Artemisia annua</name>
    <name type="common">Sweet wormwood</name>
    <dbReference type="NCBI Taxonomy" id="35608"/>
    <lineage>
        <taxon>Eukaryota</taxon>
        <taxon>Viridiplantae</taxon>
        <taxon>Streptophyta</taxon>
        <taxon>Embryophyta</taxon>
        <taxon>Tracheophyta</taxon>
        <taxon>Spermatophyta</taxon>
        <taxon>Magnoliopsida</taxon>
        <taxon>eudicotyledons</taxon>
        <taxon>Gunneridae</taxon>
        <taxon>Pentapetalae</taxon>
        <taxon>asterids</taxon>
        <taxon>campanulids</taxon>
        <taxon>Asterales</taxon>
        <taxon>Asteraceae</taxon>
        <taxon>Asteroideae</taxon>
        <taxon>Anthemideae</taxon>
        <taxon>Artemisiinae</taxon>
        <taxon>Artemisia</taxon>
    </lineage>
</organism>
<dbReference type="SUPFAM" id="SSF55021">
    <property type="entry name" value="ACT-like"/>
    <property type="match status" value="2"/>
</dbReference>
<evidence type="ECO:0000256" key="2">
    <source>
        <dbReference type="RuleBase" id="RU369043"/>
    </source>
</evidence>
<dbReference type="AlphaFoldDB" id="A0A2U1M9V7"/>